<dbReference type="PROSITE" id="PS51039">
    <property type="entry name" value="ZF_AN1"/>
    <property type="match status" value="2"/>
</dbReference>
<keyword evidence="3" id="KW-0862">Zinc</keyword>
<evidence type="ECO:0000259" key="6">
    <source>
        <dbReference type="PROSITE" id="PS51039"/>
    </source>
</evidence>
<dbReference type="OrthoDB" id="431929at2759"/>
<dbReference type="PANTHER" id="PTHR14677">
    <property type="entry name" value="ARSENITE INDUCUBLE RNA ASSOCIATED PROTEIN AIP-1-RELATED"/>
    <property type="match status" value="1"/>
</dbReference>
<dbReference type="SMART" id="SM00154">
    <property type="entry name" value="ZnF_AN1"/>
    <property type="match status" value="2"/>
</dbReference>
<evidence type="ECO:0000256" key="2">
    <source>
        <dbReference type="ARBA" id="ARBA00022771"/>
    </source>
</evidence>
<evidence type="ECO:0000256" key="1">
    <source>
        <dbReference type="ARBA" id="ARBA00022723"/>
    </source>
</evidence>
<dbReference type="PANTHER" id="PTHR14677:SF37">
    <property type="entry name" value="AN1-TYPE ZINC FINGER PROTEIN 1"/>
    <property type="match status" value="1"/>
</dbReference>
<feature type="region of interest" description="Disordered" evidence="5">
    <location>
        <begin position="119"/>
        <end position="144"/>
    </location>
</feature>
<keyword evidence="1" id="KW-0479">Metal-binding</keyword>
<protein>
    <recommendedName>
        <fullName evidence="6">AN1-type domain-containing protein</fullName>
    </recommendedName>
</protein>
<proteinExistence type="predicted"/>
<dbReference type="Pfam" id="PF25327">
    <property type="entry name" value="UBL_ZFAND1"/>
    <property type="match status" value="1"/>
</dbReference>
<name>A0A8S4NDB7_OWEFU</name>
<comment type="caution">
    <text evidence="7">The sequence shown here is derived from an EMBL/GenBank/DDBJ whole genome shotgun (WGS) entry which is preliminary data.</text>
</comment>
<keyword evidence="2 4" id="KW-0863">Zinc-finger</keyword>
<dbReference type="GO" id="GO:0008270">
    <property type="term" value="F:zinc ion binding"/>
    <property type="evidence" value="ECO:0007669"/>
    <property type="project" value="UniProtKB-KW"/>
</dbReference>
<dbReference type="Proteomes" id="UP000749559">
    <property type="component" value="Unassembled WGS sequence"/>
</dbReference>
<dbReference type="Pfam" id="PF01428">
    <property type="entry name" value="zf-AN1"/>
    <property type="match status" value="2"/>
</dbReference>
<evidence type="ECO:0000313" key="8">
    <source>
        <dbReference type="Proteomes" id="UP000749559"/>
    </source>
</evidence>
<dbReference type="GO" id="GO:0005737">
    <property type="term" value="C:cytoplasm"/>
    <property type="evidence" value="ECO:0007669"/>
    <property type="project" value="TreeGrafter"/>
</dbReference>
<sequence length="297" mass="33947">MAELDIGKHCDFTSCQQLDFLPFECNSCHRVFCKFHRSTESHKCSLECAPKPKVEYTGDKGHPCFMPDCTNRELIPVICEQCKNNYCLSHRHQQDHNCDKLEKISDVQKMPQTAAHVQNILDKRKDQPSPSKGRGRKSKKTESKVQLMKMKMNAVGDKGLPPDERIYFRVLLPHGTPDKDKAMFFSKGLPPDERIYFRVLLPHGTPDKDKAMFFSKTWTIGRAVDRIATVCDLKNENNISYAKKLRLFDTNVGAKLNVDSTIEDALVESSEVFNGSTLILEYVENDCNILDDFQSYS</sequence>
<dbReference type="InterPro" id="IPR057358">
    <property type="entry name" value="UBL_ZFAND1-like"/>
</dbReference>
<reference evidence="7" key="1">
    <citation type="submission" date="2022-03" db="EMBL/GenBank/DDBJ databases">
        <authorList>
            <person name="Martin C."/>
        </authorList>
    </citation>
    <scope>NUCLEOTIDE SEQUENCE</scope>
</reference>
<dbReference type="SUPFAM" id="SSF118310">
    <property type="entry name" value="AN1-like Zinc finger"/>
    <property type="match status" value="2"/>
</dbReference>
<accession>A0A8S4NDB7</accession>
<dbReference type="EMBL" id="CAIIXF020000003">
    <property type="protein sequence ID" value="CAH1779522.1"/>
    <property type="molecule type" value="Genomic_DNA"/>
</dbReference>
<dbReference type="AlphaFoldDB" id="A0A8S4NDB7"/>
<dbReference type="Gene3D" id="4.10.1110.10">
    <property type="entry name" value="AN1-like Zinc finger"/>
    <property type="match status" value="2"/>
</dbReference>
<dbReference type="InterPro" id="IPR035896">
    <property type="entry name" value="AN1-like_Znf"/>
</dbReference>
<evidence type="ECO:0000256" key="4">
    <source>
        <dbReference type="PROSITE-ProRule" id="PRU00449"/>
    </source>
</evidence>
<dbReference type="InterPro" id="IPR000058">
    <property type="entry name" value="Znf_AN1"/>
</dbReference>
<gene>
    <name evidence="7" type="ORF">OFUS_LOCUS6324</name>
</gene>
<evidence type="ECO:0000256" key="5">
    <source>
        <dbReference type="SAM" id="MobiDB-lite"/>
    </source>
</evidence>
<keyword evidence="8" id="KW-1185">Reference proteome</keyword>
<feature type="domain" description="AN1-type" evidence="6">
    <location>
        <begin position="58"/>
        <end position="106"/>
    </location>
</feature>
<evidence type="ECO:0000313" key="7">
    <source>
        <dbReference type="EMBL" id="CAH1779522.1"/>
    </source>
</evidence>
<feature type="domain" description="AN1-type" evidence="6">
    <location>
        <begin position="4"/>
        <end position="52"/>
    </location>
</feature>
<evidence type="ECO:0000256" key="3">
    <source>
        <dbReference type="ARBA" id="ARBA00022833"/>
    </source>
</evidence>
<organism evidence="7 8">
    <name type="scientific">Owenia fusiformis</name>
    <name type="common">Polychaete worm</name>
    <dbReference type="NCBI Taxonomy" id="6347"/>
    <lineage>
        <taxon>Eukaryota</taxon>
        <taxon>Metazoa</taxon>
        <taxon>Spiralia</taxon>
        <taxon>Lophotrochozoa</taxon>
        <taxon>Annelida</taxon>
        <taxon>Polychaeta</taxon>
        <taxon>Sedentaria</taxon>
        <taxon>Canalipalpata</taxon>
        <taxon>Sabellida</taxon>
        <taxon>Oweniida</taxon>
        <taxon>Oweniidae</taxon>
        <taxon>Owenia</taxon>
    </lineage>
</organism>